<dbReference type="EMBL" id="PUIA01000016">
    <property type="protein sequence ID" value="PQO38882.1"/>
    <property type="molecule type" value="Genomic_DNA"/>
</dbReference>
<dbReference type="OrthoDB" id="290050at2"/>
<protein>
    <submittedName>
        <fullName evidence="2">Uncharacterized protein</fullName>
    </submittedName>
</protein>
<sequence>MPVLSLKIADGAPSLKPYWRWDAARDEVASEGRRIDYEDAGIARLVQYLEQTPERTDAVLDEARRIFEEDGLARAELEARVVANQPPAKIAKLCGLNIDVVNAYEEYFFVARRYLRACDWLTCNVFGGVPGRGHENHELRQVWAKLAYQGGRIILQKMIDVYRQASRGMDICLLDVYLQDDKDIELPIQMEIAMQVIPTSREHDWFSLDLAYYWRKMEACRDEGTRATMKVKMQQAVVRYARELLKGKQPKWKRLSIPKKKPQPAQRRKS</sequence>
<reference evidence="2 3" key="1">
    <citation type="submission" date="2018-02" db="EMBL/GenBank/DDBJ databases">
        <title>Comparative genomes isolates from brazilian mangrove.</title>
        <authorList>
            <person name="Araujo J.E."/>
            <person name="Taketani R.G."/>
            <person name="Silva M.C.P."/>
            <person name="Loureco M.V."/>
            <person name="Andreote F.D."/>
        </authorList>
    </citation>
    <scope>NUCLEOTIDE SEQUENCE [LARGE SCALE GENOMIC DNA]</scope>
    <source>
        <strain evidence="2 3">HEX-2 MGV</strain>
    </source>
</reference>
<comment type="caution">
    <text evidence="2">The sequence shown here is derived from an EMBL/GenBank/DDBJ whole genome shotgun (WGS) entry which is preliminary data.</text>
</comment>
<evidence type="ECO:0000313" key="3">
    <source>
        <dbReference type="Proteomes" id="UP000240009"/>
    </source>
</evidence>
<organism evidence="2 3">
    <name type="scientific">Blastopirellula marina</name>
    <dbReference type="NCBI Taxonomy" id="124"/>
    <lineage>
        <taxon>Bacteria</taxon>
        <taxon>Pseudomonadati</taxon>
        <taxon>Planctomycetota</taxon>
        <taxon>Planctomycetia</taxon>
        <taxon>Pirellulales</taxon>
        <taxon>Pirellulaceae</taxon>
        <taxon>Blastopirellula</taxon>
    </lineage>
</organism>
<dbReference type="AlphaFoldDB" id="A0A2S8G353"/>
<proteinExistence type="predicted"/>
<name>A0A2S8G353_9BACT</name>
<dbReference type="Proteomes" id="UP000240009">
    <property type="component" value="Unassembled WGS sequence"/>
</dbReference>
<evidence type="ECO:0000313" key="2">
    <source>
        <dbReference type="EMBL" id="PQO38882.1"/>
    </source>
</evidence>
<feature type="region of interest" description="Disordered" evidence="1">
    <location>
        <begin position="249"/>
        <end position="270"/>
    </location>
</feature>
<accession>A0A2S8G353</accession>
<evidence type="ECO:0000256" key="1">
    <source>
        <dbReference type="SAM" id="MobiDB-lite"/>
    </source>
</evidence>
<gene>
    <name evidence="2" type="ORF">C5Y96_03145</name>
</gene>
<dbReference type="RefSeq" id="WP_105350081.1">
    <property type="nucleotide sequence ID" value="NZ_PUIA01000016.1"/>
</dbReference>